<evidence type="ECO:0000313" key="1">
    <source>
        <dbReference type="EMBL" id="KKL48250.1"/>
    </source>
</evidence>
<accession>A0A0F9ETJ5</accession>
<evidence type="ECO:0008006" key="2">
    <source>
        <dbReference type="Google" id="ProtNLM"/>
    </source>
</evidence>
<dbReference type="EMBL" id="LAZR01033381">
    <property type="protein sequence ID" value="KKL48250.1"/>
    <property type="molecule type" value="Genomic_DNA"/>
</dbReference>
<organism evidence="1">
    <name type="scientific">marine sediment metagenome</name>
    <dbReference type="NCBI Taxonomy" id="412755"/>
    <lineage>
        <taxon>unclassified sequences</taxon>
        <taxon>metagenomes</taxon>
        <taxon>ecological metagenomes</taxon>
    </lineage>
</organism>
<gene>
    <name evidence="1" type="ORF">LCGC14_2327400</name>
</gene>
<protein>
    <recommendedName>
        <fullName evidence="2">Phage tail protein</fullName>
    </recommendedName>
</protein>
<reference evidence="1" key="1">
    <citation type="journal article" date="2015" name="Nature">
        <title>Complex archaea that bridge the gap between prokaryotes and eukaryotes.</title>
        <authorList>
            <person name="Spang A."/>
            <person name="Saw J.H."/>
            <person name="Jorgensen S.L."/>
            <person name="Zaremba-Niedzwiedzka K."/>
            <person name="Martijn J."/>
            <person name="Lind A.E."/>
            <person name="van Eijk R."/>
            <person name="Schleper C."/>
            <person name="Guy L."/>
            <person name="Ettema T.J."/>
        </authorList>
    </citation>
    <scope>NUCLEOTIDE SEQUENCE</scope>
</reference>
<comment type="caution">
    <text evidence="1">The sequence shown here is derived from an EMBL/GenBank/DDBJ whole genome shotgun (WGS) entry which is preliminary data.</text>
</comment>
<sequence>MALESLAKETITVSGTAIGITTTLFDDSDSQPLNVIRGVFSYISGGDLYHEASGTDPLADGSDGAIPEFSSQKFKFMVNGREDLKRWKAIKFSGGVDVELAIVLEGTKT</sequence>
<name>A0A0F9ETJ5_9ZZZZ</name>
<proteinExistence type="predicted"/>
<dbReference type="AlphaFoldDB" id="A0A0F9ETJ5"/>